<keyword evidence="1 5" id="KW-0963">Cytoplasm</keyword>
<evidence type="ECO:0000256" key="4">
    <source>
        <dbReference type="ARBA" id="ARBA00022917"/>
    </source>
</evidence>
<dbReference type="HAMAP" id="MF_03006">
    <property type="entry name" value="eIF3g"/>
    <property type="match status" value="1"/>
</dbReference>
<comment type="function">
    <text evidence="5">RNA-binding component of the eukaryotic translation initiation factor 3 (eIF-3) complex, which is involved in protein synthesis of a specialized repertoire of mRNAs and, together with other initiation factors, stimulates binding of mRNA and methionyl-tRNAi to the 40S ribosome. The eIF-3 complex specifically targets and initiates translation of a subset of mRNAs involved in cell proliferation. This subunit can bind 18S rRNA.</text>
</comment>
<evidence type="ECO:0000256" key="7">
    <source>
        <dbReference type="SAM" id="MobiDB-lite"/>
    </source>
</evidence>
<reference evidence="9" key="1">
    <citation type="submission" date="2019-07" db="EMBL/GenBank/DDBJ databases">
        <authorList>
            <person name="Dittberner H."/>
        </authorList>
    </citation>
    <scope>NUCLEOTIDE SEQUENCE [LARGE SCALE GENOMIC DNA]</scope>
</reference>
<keyword evidence="4 5" id="KW-0648">Protein biosynthesis</keyword>
<keyword evidence="10" id="KW-1185">Reference proteome</keyword>
<evidence type="ECO:0000313" key="9">
    <source>
        <dbReference type="EMBL" id="VVA99816.1"/>
    </source>
</evidence>
<dbReference type="InterPro" id="IPR017334">
    <property type="entry name" value="eIF3_g"/>
</dbReference>
<sequence length="276" mass="30886">MVTSSMKKTNNKVRWGEIEDDDDENLEFLLSAKQVIGPNKNGIKKVIEYNFNDEGKTVKVTTTTRVRKRKETARDKWITERRTWAKFGDAVHDDTGGGGFTTGSKEDIFLERPKALSGTKPEETKASPSAVLMICRNCGKKGEHWTARCPEGNHSSTDQGEASTRIAKAVTEKPASYVPPNVRGGTETRKRNDENSVRVTNLSEDTREPDLMDLFGSFGDVTRAYVAIDPKTRVSRGFGFVKFASREDAQRAINKLNGYGYDNLILRVEWATPRSN</sequence>
<keyword evidence="3 6" id="KW-0694">RNA-binding</keyword>
<dbReference type="PIRSF" id="PIRSF037949">
    <property type="entry name" value="Transl_init_eIF-3_RNA-bind"/>
    <property type="match status" value="1"/>
</dbReference>
<dbReference type="SUPFAM" id="SSF54928">
    <property type="entry name" value="RNA-binding domain, RBD"/>
    <property type="match status" value="1"/>
</dbReference>
<evidence type="ECO:0000256" key="1">
    <source>
        <dbReference type="ARBA" id="ARBA00022490"/>
    </source>
</evidence>
<feature type="compositionally biased region" description="Basic and acidic residues" evidence="7">
    <location>
        <begin position="186"/>
        <end position="196"/>
    </location>
</feature>
<dbReference type="EMBL" id="CABITT030000003">
    <property type="protein sequence ID" value="VVA99816.1"/>
    <property type="molecule type" value="Genomic_DNA"/>
</dbReference>
<evidence type="ECO:0000256" key="2">
    <source>
        <dbReference type="ARBA" id="ARBA00022540"/>
    </source>
</evidence>
<comment type="similarity">
    <text evidence="5">Belongs to the eIF-3 subunit G family.</text>
</comment>
<dbReference type="GO" id="GO:0005852">
    <property type="term" value="C:eukaryotic translation initiation factor 3 complex"/>
    <property type="evidence" value="ECO:0007669"/>
    <property type="project" value="UniProtKB-UniRule"/>
</dbReference>
<dbReference type="InterPro" id="IPR034240">
    <property type="entry name" value="eIF3G_RRM"/>
</dbReference>
<keyword evidence="2 5" id="KW-0396">Initiation factor</keyword>
<dbReference type="Gene3D" id="3.30.70.330">
    <property type="match status" value="1"/>
</dbReference>
<dbReference type="InterPro" id="IPR012677">
    <property type="entry name" value="Nucleotide-bd_a/b_plait_sf"/>
</dbReference>
<dbReference type="InterPro" id="IPR035979">
    <property type="entry name" value="RBD_domain_sf"/>
</dbReference>
<dbReference type="AlphaFoldDB" id="A0A565BG22"/>
<protein>
    <recommendedName>
        <fullName evidence="5">Eukaryotic translation initiation factor 3 subunit G</fullName>
        <shortName evidence="5">eIF3g</shortName>
    </recommendedName>
    <alternativeName>
        <fullName evidence="5">Eukaryotic translation initiation factor 3 RNA-binding subunit</fullName>
        <shortName evidence="5">eIF-3 RNA-binding subunit</shortName>
    </alternativeName>
    <alternativeName>
        <fullName evidence="5">Eukaryotic translation initiation factor 3 subunit 4</fullName>
    </alternativeName>
</protein>
<dbReference type="CDD" id="cd12408">
    <property type="entry name" value="RRM_eIF3G_like"/>
    <property type="match status" value="1"/>
</dbReference>
<dbReference type="PROSITE" id="PS50102">
    <property type="entry name" value="RRM"/>
    <property type="match status" value="1"/>
</dbReference>
<evidence type="ECO:0000256" key="5">
    <source>
        <dbReference type="HAMAP-Rule" id="MF_03006"/>
    </source>
</evidence>
<dbReference type="OrthoDB" id="1749473at2759"/>
<evidence type="ECO:0000259" key="8">
    <source>
        <dbReference type="PROSITE" id="PS50102"/>
    </source>
</evidence>
<comment type="subcellular location">
    <subcellularLocation>
        <location evidence="5">Cytoplasm</location>
    </subcellularLocation>
</comment>
<dbReference type="GO" id="GO:0003743">
    <property type="term" value="F:translation initiation factor activity"/>
    <property type="evidence" value="ECO:0007669"/>
    <property type="project" value="UniProtKB-UniRule"/>
</dbReference>
<dbReference type="GO" id="GO:0033290">
    <property type="term" value="C:eukaryotic 48S preinitiation complex"/>
    <property type="evidence" value="ECO:0007669"/>
    <property type="project" value="UniProtKB-UniRule"/>
</dbReference>
<evidence type="ECO:0000256" key="3">
    <source>
        <dbReference type="ARBA" id="ARBA00022884"/>
    </source>
</evidence>
<dbReference type="InterPro" id="IPR000504">
    <property type="entry name" value="RRM_dom"/>
</dbReference>
<dbReference type="Pfam" id="PF00076">
    <property type="entry name" value="RRM_1"/>
    <property type="match status" value="1"/>
</dbReference>
<dbReference type="PANTHER" id="PTHR10352">
    <property type="entry name" value="EUKARYOTIC TRANSLATION INITIATION FACTOR 3 SUBUNIT G"/>
    <property type="match status" value="1"/>
</dbReference>
<evidence type="ECO:0000313" key="10">
    <source>
        <dbReference type="Proteomes" id="UP000489600"/>
    </source>
</evidence>
<comment type="subunit">
    <text evidence="5">Component of the eukaryotic translation initiation factor 3 (eIF-3) complex.</text>
</comment>
<organism evidence="9 10">
    <name type="scientific">Arabis nemorensis</name>
    <dbReference type="NCBI Taxonomy" id="586526"/>
    <lineage>
        <taxon>Eukaryota</taxon>
        <taxon>Viridiplantae</taxon>
        <taxon>Streptophyta</taxon>
        <taxon>Embryophyta</taxon>
        <taxon>Tracheophyta</taxon>
        <taxon>Spermatophyta</taxon>
        <taxon>Magnoliopsida</taxon>
        <taxon>eudicotyledons</taxon>
        <taxon>Gunneridae</taxon>
        <taxon>Pentapetalae</taxon>
        <taxon>rosids</taxon>
        <taxon>malvids</taxon>
        <taxon>Brassicales</taxon>
        <taxon>Brassicaceae</taxon>
        <taxon>Arabideae</taxon>
        <taxon>Arabis</taxon>
    </lineage>
</organism>
<dbReference type="GO" id="GO:0016282">
    <property type="term" value="C:eukaryotic 43S preinitiation complex"/>
    <property type="evidence" value="ECO:0007669"/>
    <property type="project" value="UniProtKB-UniRule"/>
</dbReference>
<dbReference type="GO" id="GO:0003723">
    <property type="term" value="F:RNA binding"/>
    <property type="evidence" value="ECO:0007669"/>
    <property type="project" value="UniProtKB-UniRule"/>
</dbReference>
<dbReference type="SMART" id="SM00360">
    <property type="entry name" value="RRM"/>
    <property type="match status" value="1"/>
</dbReference>
<dbReference type="InterPro" id="IPR024675">
    <property type="entry name" value="eIF3g_N"/>
</dbReference>
<comment type="caution">
    <text evidence="9">The sequence shown here is derived from an EMBL/GenBank/DDBJ whole genome shotgun (WGS) entry which is preliminary data.</text>
</comment>
<gene>
    <name evidence="9" type="ORF">ANE_LOCUS10261</name>
</gene>
<dbReference type="Pfam" id="PF12353">
    <property type="entry name" value="eIF3g"/>
    <property type="match status" value="1"/>
</dbReference>
<accession>A0A565BG22</accession>
<proteinExistence type="inferred from homology"/>
<dbReference type="Proteomes" id="UP000489600">
    <property type="component" value="Unassembled WGS sequence"/>
</dbReference>
<feature type="region of interest" description="Disordered" evidence="7">
    <location>
        <begin position="176"/>
        <end position="196"/>
    </location>
</feature>
<feature type="domain" description="RRM" evidence="8">
    <location>
        <begin position="195"/>
        <end position="273"/>
    </location>
</feature>
<name>A0A565BG22_9BRAS</name>
<evidence type="ECO:0000256" key="6">
    <source>
        <dbReference type="PROSITE-ProRule" id="PRU00176"/>
    </source>
</evidence>
<dbReference type="GO" id="GO:0001732">
    <property type="term" value="P:formation of cytoplasmic translation initiation complex"/>
    <property type="evidence" value="ECO:0007669"/>
    <property type="project" value="UniProtKB-UniRule"/>
</dbReference>